<dbReference type="Proteomes" id="UP000681722">
    <property type="component" value="Unassembled WGS sequence"/>
</dbReference>
<comment type="caution">
    <text evidence="1">The sequence shown here is derived from an EMBL/GenBank/DDBJ whole genome shotgun (WGS) entry which is preliminary data.</text>
</comment>
<dbReference type="EMBL" id="CAJOBC010113650">
    <property type="protein sequence ID" value="CAF4541275.1"/>
    <property type="molecule type" value="Genomic_DNA"/>
</dbReference>
<accession>A0A816DG33</accession>
<evidence type="ECO:0000313" key="3">
    <source>
        <dbReference type="Proteomes" id="UP000663829"/>
    </source>
</evidence>
<dbReference type="EMBL" id="CAJNOQ010045340">
    <property type="protein sequence ID" value="CAF1635926.1"/>
    <property type="molecule type" value="Genomic_DNA"/>
</dbReference>
<proteinExistence type="predicted"/>
<evidence type="ECO:0000313" key="1">
    <source>
        <dbReference type="EMBL" id="CAF1635926.1"/>
    </source>
</evidence>
<dbReference type="OrthoDB" id="10055809at2759"/>
<dbReference type="Proteomes" id="UP000663829">
    <property type="component" value="Unassembled WGS sequence"/>
</dbReference>
<gene>
    <name evidence="1" type="ORF">GPM918_LOCUS44651</name>
    <name evidence="2" type="ORF">SRO942_LOCUS46600</name>
</gene>
<evidence type="ECO:0000313" key="2">
    <source>
        <dbReference type="EMBL" id="CAF4541275.1"/>
    </source>
</evidence>
<name>A0A816DG33_9BILA</name>
<dbReference type="AlphaFoldDB" id="A0A816DG33"/>
<keyword evidence="3" id="KW-1185">Reference proteome</keyword>
<protein>
    <submittedName>
        <fullName evidence="1">Uncharacterized protein</fullName>
    </submittedName>
</protein>
<sequence length="84" mass="10003">MSLALLPTNELNNSMELIIDTLSNIDDKYIKLTDDVITTYISDQKFDVQFWNLYDTIDLIEAKQRYEITKDIESYKRSTRRKAY</sequence>
<organism evidence="1 3">
    <name type="scientific">Didymodactylos carnosus</name>
    <dbReference type="NCBI Taxonomy" id="1234261"/>
    <lineage>
        <taxon>Eukaryota</taxon>
        <taxon>Metazoa</taxon>
        <taxon>Spiralia</taxon>
        <taxon>Gnathifera</taxon>
        <taxon>Rotifera</taxon>
        <taxon>Eurotatoria</taxon>
        <taxon>Bdelloidea</taxon>
        <taxon>Philodinida</taxon>
        <taxon>Philodinidae</taxon>
        <taxon>Didymodactylos</taxon>
    </lineage>
</organism>
<reference evidence="1" key="1">
    <citation type="submission" date="2021-02" db="EMBL/GenBank/DDBJ databases">
        <authorList>
            <person name="Nowell W R."/>
        </authorList>
    </citation>
    <scope>NUCLEOTIDE SEQUENCE</scope>
</reference>